<gene>
    <name evidence="1" type="ORF">LUCI_2565</name>
</gene>
<dbReference type="Proteomes" id="UP000277811">
    <property type="component" value="Unassembled WGS sequence"/>
</dbReference>
<evidence type="ECO:0000313" key="2">
    <source>
        <dbReference type="Proteomes" id="UP000277811"/>
    </source>
</evidence>
<dbReference type="AlphaFoldDB" id="A0A498R7G5"/>
<keyword evidence="2" id="KW-1185">Reference proteome</keyword>
<dbReference type="EMBL" id="UPPP01000072">
    <property type="protein sequence ID" value="VBB07321.1"/>
    <property type="molecule type" value="Genomic_DNA"/>
</dbReference>
<sequence>MDDIKKCPQCGGMMVELVPGKWECTNCSHKESND</sequence>
<accession>A0A498R7G5</accession>
<evidence type="ECO:0000313" key="1">
    <source>
        <dbReference type="EMBL" id="VBB07321.1"/>
    </source>
</evidence>
<protein>
    <submittedName>
        <fullName evidence="1">Uncharacterized protein</fullName>
    </submittedName>
</protein>
<reference evidence="1 2" key="1">
    <citation type="submission" date="2018-06" db="EMBL/GenBank/DDBJ databases">
        <authorList>
            <person name="Strepis N."/>
        </authorList>
    </citation>
    <scope>NUCLEOTIDE SEQUENCE [LARGE SCALE GENOMIC DNA]</scope>
    <source>
        <strain evidence="1">LUCI</strain>
    </source>
</reference>
<proteinExistence type="predicted"/>
<name>A0A498R7G5_9FIRM</name>
<organism evidence="1 2">
    <name type="scientific">Lucifera butyrica</name>
    <dbReference type="NCBI Taxonomy" id="1351585"/>
    <lineage>
        <taxon>Bacteria</taxon>
        <taxon>Bacillati</taxon>
        <taxon>Bacillota</taxon>
        <taxon>Negativicutes</taxon>
        <taxon>Veillonellales</taxon>
        <taxon>Veillonellaceae</taxon>
        <taxon>Lucifera</taxon>
    </lineage>
</organism>